<name>A0AC58MGM8_CASCN</name>
<evidence type="ECO:0000313" key="1">
    <source>
        <dbReference type="Proteomes" id="UP001732720"/>
    </source>
</evidence>
<organism evidence="1 2">
    <name type="scientific">Castor canadensis</name>
    <name type="common">American beaver</name>
    <dbReference type="NCBI Taxonomy" id="51338"/>
    <lineage>
        <taxon>Eukaryota</taxon>
        <taxon>Metazoa</taxon>
        <taxon>Chordata</taxon>
        <taxon>Craniata</taxon>
        <taxon>Vertebrata</taxon>
        <taxon>Euteleostomi</taxon>
        <taxon>Mammalia</taxon>
        <taxon>Eutheria</taxon>
        <taxon>Euarchontoglires</taxon>
        <taxon>Glires</taxon>
        <taxon>Rodentia</taxon>
        <taxon>Castorimorpha</taxon>
        <taxon>Castoridae</taxon>
        <taxon>Castor</taxon>
    </lineage>
</organism>
<proteinExistence type="predicted"/>
<accession>A0AC58MGM8</accession>
<dbReference type="RefSeq" id="XP_073928535.1">
    <property type="nucleotide sequence ID" value="XM_074072434.1"/>
</dbReference>
<evidence type="ECO:0000313" key="2">
    <source>
        <dbReference type="RefSeq" id="XP_073928535.1"/>
    </source>
</evidence>
<protein>
    <submittedName>
        <fullName evidence="2">Uncharacterized protein</fullName>
    </submittedName>
</protein>
<sequence>MCWPPDWPQSHVDRPRLRLRLAEPAARKARRCGNAVDGRWVESPRNLRALGGKVAKRTEPESATSNAKGQARAPGASARGLPRAEGDKPQPLGPWERHCGTKSGDSKAGDPGGLKFRVVSRARPLAGPGLGTAGHRRSPRAIFRPPTKGGKEQFATQPFPIQNKHTEPSGTGRGAARLPGASTRLPAPRAGGPATWTLRLGLGEVRTSRAGLGGAGAHLDGRCGEGGRTGRRELQPRRWHGQDGNPGARGPRADLAAGWGLRRLVQRRGRRAGASQSSASEPGTPPPPLGPAPPECLRIPVRPPPAPATGPAPPRSRPWIRHSPPTQTPAGARTPPLVRPRDALSIHPPPRGESKNFLPAALRGPALRGDGASADPGPRPPARANHRLPRSGSAGLCDSSTGPGQPDSPRKLGQKSQSELEPLLLKTPNLPSLEPAAV</sequence>
<gene>
    <name evidence="2" type="primary">LOC141423161</name>
</gene>
<reference evidence="2" key="1">
    <citation type="submission" date="2025-08" db="UniProtKB">
        <authorList>
            <consortium name="RefSeq"/>
        </authorList>
    </citation>
    <scope>IDENTIFICATION</scope>
</reference>
<dbReference type="Proteomes" id="UP001732720">
    <property type="component" value="Chromosome 5"/>
</dbReference>
<keyword evidence="1" id="KW-1185">Reference proteome</keyword>